<name>A0A918F5A4_9DEIO</name>
<dbReference type="InterPro" id="IPR010652">
    <property type="entry name" value="DUF1232"/>
</dbReference>
<dbReference type="RefSeq" id="WP_229775934.1">
    <property type="nucleotide sequence ID" value="NZ_BMQL01000005.1"/>
</dbReference>
<feature type="transmembrane region" description="Helical" evidence="5">
    <location>
        <begin position="112"/>
        <end position="133"/>
    </location>
</feature>
<evidence type="ECO:0000313" key="8">
    <source>
        <dbReference type="Proteomes" id="UP000603865"/>
    </source>
</evidence>
<evidence type="ECO:0000256" key="2">
    <source>
        <dbReference type="ARBA" id="ARBA00022692"/>
    </source>
</evidence>
<accession>A0A918F5A4</accession>
<evidence type="ECO:0000256" key="3">
    <source>
        <dbReference type="ARBA" id="ARBA00022989"/>
    </source>
</evidence>
<evidence type="ECO:0000256" key="1">
    <source>
        <dbReference type="ARBA" id="ARBA00004127"/>
    </source>
</evidence>
<feature type="transmembrane region" description="Helical" evidence="5">
    <location>
        <begin position="45"/>
        <end position="64"/>
    </location>
</feature>
<feature type="transmembrane region" description="Helical" evidence="5">
    <location>
        <begin position="70"/>
        <end position="91"/>
    </location>
</feature>
<keyword evidence="8" id="KW-1185">Reference proteome</keyword>
<keyword evidence="2 5" id="KW-0812">Transmembrane</keyword>
<protein>
    <recommendedName>
        <fullName evidence="6">DUF1232 domain-containing protein</fullName>
    </recommendedName>
</protein>
<reference evidence="7" key="1">
    <citation type="journal article" date="2014" name="Int. J. Syst. Evol. Microbiol.">
        <title>Complete genome sequence of Corynebacterium casei LMG S-19264T (=DSM 44701T), isolated from a smear-ripened cheese.</title>
        <authorList>
            <consortium name="US DOE Joint Genome Institute (JGI-PGF)"/>
            <person name="Walter F."/>
            <person name="Albersmeier A."/>
            <person name="Kalinowski J."/>
            <person name="Ruckert C."/>
        </authorList>
    </citation>
    <scope>NUCLEOTIDE SEQUENCE</scope>
    <source>
        <strain evidence="7">JCM 31311</strain>
    </source>
</reference>
<dbReference type="GO" id="GO:0012505">
    <property type="term" value="C:endomembrane system"/>
    <property type="evidence" value="ECO:0007669"/>
    <property type="project" value="UniProtKB-SubCell"/>
</dbReference>
<reference evidence="7" key="2">
    <citation type="submission" date="2020-09" db="EMBL/GenBank/DDBJ databases">
        <authorList>
            <person name="Sun Q."/>
            <person name="Ohkuma M."/>
        </authorList>
    </citation>
    <scope>NUCLEOTIDE SEQUENCE</scope>
    <source>
        <strain evidence="7">JCM 31311</strain>
    </source>
</reference>
<dbReference type="Proteomes" id="UP000603865">
    <property type="component" value="Unassembled WGS sequence"/>
</dbReference>
<comment type="subcellular location">
    <subcellularLocation>
        <location evidence="1">Endomembrane system</location>
        <topology evidence="1">Multi-pass membrane protein</topology>
    </subcellularLocation>
</comment>
<evidence type="ECO:0000259" key="6">
    <source>
        <dbReference type="Pfam" id="PF06803"/>
    </source>
</evidence>
<comment type="caution">
    <text evidence="7">The sequence shown here is derived from an EMBL/GenBank/DDBJ whole genome shotgun (WGS) entry which is preliminary data.</text>
</comment>
<keyword evidence="3 5" id="KW-1133">Transmembrane helix</keyword>
<organism evidence="7 8">
    <name type="scientific">Deinococcus ruber</name>
    <dbReference type="NCBI Taxonomy" id="1848197"/>
    <lineage>
        <taxon>Bacteria</taxon>
        <taxon>Thermotogati</taxon>
        <taxon>Deinococcota</taxon>
        <taxon>Deinococci</taxon>
        <taxon>Deinococcales</taxon>
        <taxon>Deinococcaceae</taxon>
        <taxon>Deinococcus</taxon>
    </lineage>
</organism>
<proteinExistence type="predicted"/>
<sequence>MTRIISPTPRPPSFLGRFVPARLRAVWFDALSLLMALGDRRTPPLARLIALAALIYAVSPIDLLPDSIPVLGVGDDLLIVPALLAFAARSLPSAVLAEARFKADRFAGHRRWLVPAILSGVLLIGLGVAYLLIKGIGAVFGG</sequence>
<evidence type="ECO:0000313" key="7">
    <source>
        <dbReference type="EMBL" id="GGR02200.1"/>
    </source>
</evidence>
<evidence type="ECO:0000256" key="4">
    <source>
        <dbReference type="ARBA" id="ARBA00023136"/>
    </source>
</evidence>
<keyword evidence="4 5" id="KW-0472">Membrane</keyword>
<feature type="domain" description="DUF1232" evidence="6">
    <location>
        <begin position="46"/>
        <end position="81"/>
    </location>
</feature>
<dbReference type="AlphaFoldDB" id="A0A918F5A4"/>
<gene>
    <name evidence="7" type="ORF">GCM10008957_13910</name>
</gene>
<dbReference type="Pfam" id="PF06803">
    <property type="entry name" value="DUF1232"/>
    <property type="match status" value="1"/>
</dbReference>
<evidence type="ECO:0000256" key="5">
    <source>
        <dbReference type="SAM" id="Phobius"/>
    </source>
</evidence>
<dbReference type="EMBL" id="BMQL01000005">
    <property type="protein sequence ID" value="GGR02200.1"/>
    <property type="molecule type" value="Genomic_DNA"/>
</dbReference>